<dbReference type="PANTHER" id="PTHR43156">
    <property type="entry name" value="STAGE II SPORULATION PROTEIN E-RELATED"/>
    <property type="match status" value="1"/>
</dbReference>
<dbReference type="STRING" id="479433.Caci_5452"/>
<dbReference type="FunFam" id="3.60.40.10:FF:000058">
    <property type="entry name" value="Stage II sporulation protein E"/>
    <property type="match status" value="1"/>
</dbReference>
<evidence type="ECO:0000259" key="3">
    <source>
        <dbReference type="SMART" id="SM00331"/>
    </source>
</evidence>
<keyword evidence="2" id="KW-0472">Membrane</keyword>
<keyword evidence="2" id="KW-1133">Transmembrane helix</keyword>
<feature type="transmembrane region" description="Helical" evidence="2">
    <location>
        <begin position="117"/>
        <end position="139"/>
    </location>
</feature>
<dbReference type="PANTHER" id="PTHR43156:SF2">
    <property type="entry name" value="STAGE II SPORULATION PROTEIN E"/>
    <property type="match status" value="1"/>
</dbReference>
<dbReference type="InParanoid" id="C7Q9G5"/>
<dbReference type="AlphaFoldDB" id="C7Q9G5"/>
<protein>
    <submittedName>
        <fullName evidence="4">Protein serine/threonine phosphatase</fullName>
    </submittedName>
</protein>
<dbReference type="InterPro" id="IPR001932">
    <property type="entry name" value="PPM-type_phosphatase-like_dom"/>
</dbReference>
<dbReference type="InterPro" id="IPR052016">
    <property type="entry name" value="Bact_Sigma-Reg"/>
</dbReference>
<dbReference type="OrthoDB" id="3210173at2"/>
<keyword evidence="1" id="KW-0378">Hydrolase</keyword>
<evidence type="ECO:0000313" key="5">
    <source>
        <dbReference type="Proteomes" id="UP000000851"/>
    </source>
</evidence>
<keyword evidence="2" id="KW-0812">Transmembrane</keyword>
<dbReference type="GO" id="GO:0016791">
    <property type="term" value="F:phosphatase activity"/>
    <property type="evidence" value="ECO:0007669"/>
    <property type="project" value="TreeGrafter"/>
</dbReference>
<sequence>MSESAKPAEPADAARAAVSAHPAGAAELIEPVGFAEALEPVRKRSRITTTLRVAPFLLIALSALADAESTAGQQYDRYLVAAPALAASVWGAGTTILVGILAMLAEVARGLIHDGRVGRPTASVIAVISTVTLAAAYAARVRVQRERDLAEIRSVARTAQQVVLRPLPGRLGTVDLALYYSAAAAQAQIGGDLYEAVRTRHGVRIILGDVQGKGLPAVETAAALLGSFREAAYDAEDLAELAGRLETSLRRYAERASTPDSAERFATAILMEIPDGRPEAFLLNCGHPPPLLIQPGGVRAIEPDAPLPPLNLSALVASEYRTETVPFGPGDRVLLYTDGVSEARNSAGVFYPLADRLTGWIAEPSPQLLADLSRDLNHYAGGATSDDAAVLIAARHRPIS</sequence>
<evidence type="ECO:0000256" key="2">
    <source>
        <dbReference type="SAM" id="Phobius"/>
    </source>
</evidence>
<dbReference type="EMBL" id="CP001700">
    <property type="protein sequence ID" value="ACU74311.1"/>
    <property type="molecule type" value="Genomic_DNA"/>
</dbReference>
<dbReference type="Proteomes" id="UP000000851">
    <property type="component" value="Chromosome"/>
</dbReference>
<dbReference type="SUPFAM" id="SSF81606">
    <property type="entry name" value="PP2C-like"/>
    <property type="match status" value="1"/>
</dbReference>
<dbReference type="InterPro" id="IPR036457">
    <property type="entry name" value="PPM-type-like_dom_sf"/>
</dbReference>
<gene>
    <name evidence="4" type="ordered locus">Caci_5452</name>
</gene>
<evidence type="ECO:0000256" key="1">
    <source>
        <dbReference type="ARBA" id="ARBA00022801"/>
    </source>
</evidence>
<name>C7Q9G5_CATAD</name>
<accession>C7Q9G5</accession>
<dbReference type="KEGG" id="cai:Caci_5452"/>
<dbReference type="eggNOG" id="COG2208">
    <property type="taxonomic scope" value="Bacteria"/>
</dbReference>
<organism evidence="4 5">
    <name type="scientific">Catenulispora acidiphila (strain DSM 44928 / JCM 14897 / NBRC 102108 / NRRL B-24433 / ID139908)</name>
    <dbReference type="NCBI Taxonomy" id="479433"/>
    <lineage>
        <taxon>Bacteria</taxon>
        <taxon>Bacillati</taxon>
        <taxon>Actinomycetota</taxon>
        <taxon>Actinomycetes</taxon>
        <taxon>Catenulisporales</taxon>
        <taxon>Catenulisporaceae</taxon>
        <taxon>Catenulispora</taxon>
    </lineage>
</organism>
<keyword evidence="5" id="KW-1185">Reference proteome</keyword>
<dbReference type="RefSeq" id="WP_015794040.1">
    <property type="nucleotide sequence ID" value="NC_013131.1"/>
</dbReference>
<feature type="domain" description="PPM-type phosphatase" evidence="3">
    <location>
        <begin position="174"/>
        <end position="395"/>
    </location>
</feature>
<dbReference type="Pfam" id="PF07228">
    <property type="entry name" value="SpoIIE"/>
    <property type="match status" value="1"/>
</dbReference>
<feature type="transmembrane region" description="Helical" evidence="2">
    <location>
        <begin position="85"/>
        <end position="105"/>
    </location>
</feature>
<proteinExistence type="predicted"/>
<dbReference type="Gene3D" id="3.60.40.10">
    <property type="entry name" value="PPM-type phosphatase domain"/>
    <property type="match status" value="1"/>
</dbReference>
<evidence type="ECO:0000313" key="4">
    <source>
        <dbReference type="EMBL" id="ACU74311.1"/>
    </source>
</evidence>
<dbReference type="SMART" id="SM00331">
    <property type="entry name" value="PP2C_SIG"/>
    <property type="match status" value="1"/>
</dbReference>
<reference evidence="4 5" key="1">
    <citation type="journal article" date="2009" name="Stand. Genomic Sci.">
        <title>Complete genome sequence of Catenulispora acidiphila type strain (ID 139908).</title>
        <authorList>
            <person name="Copeland A."/>
            <person name="Lapidus A."/>
            <person name="Glavina Del Rio T."/>
            <person name="Nolan M."/>
            <person name="Lucas S."/>
            <person name="Chen F."/>
            <person name="Tice H."/>
            <person name="Cheng J.F."/>
            <person name="Bruce D."/>
            <person name="Goodwin L."/>
            <person name="Pitluck S."/>
            <person name="Mikhailova N."/>
            <person name="Pati A."/>
            <person name="Ivanova N."/>
            <person name="Mavromatis K."/>
            <person name="Chen A."/>
            <person name="Palaniappan K."/>
            <person name="Chain P."/>
            <person name="Land M."/>
            <person name="Hauser L."/>
            <person name="Chang Y.J."/>
            <person name="Jeffries C.D."/>
            <person name="Chertkov O."/>
            <person name="Brettin T."/>
            <person name="Detter J.C."/>
            <person name="Han C."/>
            <person name="Ali Z."/>
            <person name="Tindall B.J."/>
            <person name="Goker M."/>
            <person name="Bristow J."/>
            <person name="Eisen J.A."/>
            <person name="Markowitz V."/>
            <person name="Hugenholtz P."/>
            <person name="Kyrpides N.C."/>
            <person name="Klenk H.P."/>
        </authorList>
    </citation>
    <scope>NUCLEOTIDE SEQUENCE [LARGE SCALE GENOMIC DNA]</scope>
    <source>
        <strain evidence="5">DSM 44928 / JCM 14897 / NBRC 102108 / NRRL B-24433 / ID139908</strain>
    </source>
</reference>
<feature type="transmembrane region" description="Helical" evidence="2">
    <location>
        <begin position="49"/>
        <end position="65"/>
    </location>
</feature>
<dbReference type="HOGENOM" id="CLU_045535_1_1_11"/>